<comment type="caution">
    <text evidence="1">The sequence shown here is derived from an EMBL/GenBank/DDBJ whole genome shotgun (WGS) entry which is preliminary data.</text>
</comment>
<accession>A0A0F8Z4D5</accession>
<name>A0A0F8Z4D5_9ZZZZ</name>
<reference evidence="1" key="1">
    <citation type="journal article" date="2015" name="Nature">
        <title>Complex archaea that bridge the gap between prokaryotes and eukaryotes.</title>
        <authorList>
            <person name="Spang A."/>
            <person name="Saw J.H."/>
            <person name="Jorgensen S.L."/>
            <person name="Zaremba-Niedzwiedzka K."/>
            <person name="Martijn J."/>
            <person name="Lind A.E."/>
            <person name="van Eijk R."/>
            <person name="Schleper C."/>
            <person name="Guy L."/>
            <person name="Ettema T.J."/>
        </authorList>
    </citation>
    <scope>NUCLEOTIDE SEQUENCE</scope>
</reference>
<sequence length="45" mass="5322">MKVCVICSRVYLTKLACCPECNCEDYNILCFPFYNDIEMYEEKIA</sequence>
<dbReference type="AlphaFoldDB" id="A0A0F8Z4D5"/>
<dbReference type="EMBL" id="LAZR01065756">
    <property type="protein sequence ID" value="KKK54911.1"/>
    <property type="molecule type" value="Genomic_DNA"/>
</dbReference>
<protein>
    <submittedName>
        <fullName evidence="1">Uncharacterized protein</fullName>
    </submittedName>
</protein>
<proteinExistence type="predicted"/>
<gene>
    <name evidence="1" type="ORF">LCGC14_3079920</name>
</gene>
<organism evidence="1">
    <name type="scientific">marine sediment metagenome</name>
    <dbReference type="NCBI Taxonomy" id="412755"/>
    <lineage>
        <taxon>unclassified sequences</taxon>
        <taxon>metagenomes</taxon>
        <taxon>ecological metagenomes</taxon>
    </lineage>
</organism>
<evidence type="ECO:0000313" key="1">
    <source>
        <dbReference type="EMBL" id="KKK54911.1"/>
    </source>
</evidence>